<dbReference type="EMBL" id="BLXX01000001">
    <property type="protein sequence ID" value="GFO58060.1"/>
    <property type="molecule type" value="Genomic_DNA"/>
</dbReference>
<evidence type="ECO:0008006" key="4">
    <source>
        <dbReference type="Google" id="ProtNLM"/>
    </source>
</evidence>
<reference evidence="3" key="1">
    <citation type="submission" date="2020-06" db="EMBL/GenBank/DDBJ databases">
        <title>Draft genomic sequence of Geomonas sp. Red330.</title>
        <authorList>
            <person name="Itoh H."/>
            <person name="Zhenxing X."/>
            <person name="Ushijima N."/>
            <person name="Masuda Y."/>
            <person name="Shiratori Y."/>
            <person name="Senoo K."/>
        </authorList>
    </citation>
    <scope>NUCLEOTIDE SEQUENCE [LARGE SCALE GENOMIC DNA]</scope>
    <source>
        <strain evidence="3">Red330</strain>
    </source>
</reference>
<organism evidence="2 3">
    <name type="scientific">Geomonas silvestris</name>
    <dbReference type="NCBI Taxonomy" id="2740184"/>
    <lineage>
        <taxon>Bacteria</taxon>
        <taxon>Pseudomonadati</taxon>
        <taxon>Thermodesulfobacteriota</taxon>
        <taxon>Desulfuromonadia</taxon>
        <taxon>Geobacterales</taxon>
        <taxon>Geobacteraceae</taxon>
        <taxon>Geomonas</taxon>
    </lineage>
</organism>
<protein>
    <recommendedName>
        <fullName evidence="4">Prepilin-type N-terminal cleavage/methylation domain-containing protein</fullName>
    </recommendedName>
</protein>
<dbReference type="RefSeq" id="WP_183352908.1">
    <property type="nucleotide sequence ID" value="NZ_BLXX01000001.1"/>
</dbReference>
<evidence type="ECO:0000256" key="1">
    <source>
        <dbReference type="SAM" id="Phobius"/>
    </source>
</evidence>
<dbReference type="AlphaFoldDB" id="A0A6V8MDG6"/>
<name>A0A6V8MDG6_9BACT</name>
<dbReference type="Proteomes" id="UP000556026">
    <property type="component" value="Unassembled WGS sequence"/>
</dbReference>
<dbReference type="SUPFAM" id="SSF54523">
    <property type="entry name" value="Pili subunits"/>
    <property type="match status" value="1"/>
</dbReference>
<dbReference type="InterPro" id="IPR012902">
    <property type="entry name" value="N_methyl_site"/>
</dbReference>
<dbReference type="Gene3D" id="3.30.700.10">
    <property type="entry name" value="Glycoprotein, Type 4 Pilin"/>
    <property type="match status" value="1"/>
</dbReference>
<keyword evidence="1" id="KW-0812">Transmembrane</keyword>
<accession>A0A6V8MDG6</accession>
<dbReference type="InterPro" id="IPR045584">
    <property type="entry name" value="Pilin-like"/>
</dbReference>
<keyword evidence="3" id="KW-1185">Reference proteome</keyword>
<feature type="transmembrane region" description="Helical" evidence="1">
    <location>
        <begin position="6"/>
        <end position="27"/>
    </location>
</feature>
<gene>
    <name evidence="2" type="ORF">GMST_03850</name>
</gene>
<keyword evidence="1" id="KW-0472">Membrane</keyword>
<dbReference type="NCBIfam" id="TIGR02532">
    <property type="entry name" value="IV_pilin_GFxxxE"/>
    <property type="match status" value="1"/>
</dbReference>
<evidence type="ECO:0000313" key="2">
    <source>
        <dbReference type="EMBL" id="GFO58060.1"/>
    </source>
</evidence>
<comment type="caution">
    <text evidence="2">The sequence shown here is derived from an EMBL/GenBank/DDBJ whole genome shotgun (WGS) entry which is preliminary data.</text>
</comment>
<sequence>MRRNGFTIVELVVVVAIIGILLSIATANWNSMQKKSWVETQARQTFSDLMSVRAEALFTKRARSVVFSGSSFAVYSSSETGAGVQPISTKKPFKYPFKWGSAGTSLTVTFDASGLYTGTADLPLCIDPDGSLGTTSGAVDSIVVSTARIKLGKRGGTSCEVSAITQR</sequence>
<evidence type="ECO:0000313" key="3">
    <source>
        <dbReference type="Proteomes" id="UP000556026"/>
    </source>
</evidence>
<proteinExistence type="predicted"/>
<dbReference type="Pfam" id="PF07963">
    <property type="entry name" value="N_methyl"/>
    <property type="match status" value="1"/>
</dbReference>
<keyword evidence="1" id="KW-1133">Transmembrane helix</keyword>